<dbReference type="STRING" id="253628.A0A0D2AP88"/>
<dbReference type="GO" id="GO:0005634">
    <property type="term" value="C:nucleus"/>
    <property type="evidence" value="ECO:0007669"/>
    <property type="project" value="UniProtKB-SubCell"/>
</dbReference>
<dbReference type="PANTHER" id="PTHR47343:SF1">
    <property type="entry name" value="TRANSCRIPTIONAL ACTIVATOR SPT7"/>
    <property type="match status" value="1"/>
</dbReference>
<dbReference type="Gene3D" id="1.20.920.10">
    <property type="entry name" value="Bromodomain-like"/>
    <property type="match status" value="1"/>
</dbReference>
<dbReference type="GO" id="GO:0046982">
    <property type="term" value="F:protein heterodimerization activity"/>
    <property type="evidence" value="ECO:0007669"/>
    <property type="project" value="InterPro"/>
</dbReference>
<dbReference type="RefSeq" id="XP_016210803.1">
    <property type="nucleotide sequence ID" value="XM_016361477.1"/>
</dbReference>
<accession>A0A0D2AP88</accession>
<feature type="compositionally biased region" description="Acidic residues" evidence="7">
    <location>
        <begin position="443"/>
        <end position="455"/>
    </location>
</feature>
<dbReference type="SUPFAM" id="SSF47370">
    <property type="entry name" value="Bromodomain"/>
    <property type="match status" value="1"/>
</dbReference>
<dbReference type="InterPro" id="IPR009072">
    <property type="entry name" value="Histone-fold"/>
</dbReference>
<organism evidence="9 10">
    <name type="scientific">Verruconis gallopava</name>
    <dbReference type="NCBI Taxonomy" id="253628"/>
    <lineage>
        <taxon>Eukaryota</taxon>
        <taxon>Fungi</taxon>
        <taxon>Dikarya</taxon>
        <taxon>Ascomycota</taxon>
        <taxon>Pezizomycotina</taxon>
        <taxon>Dothideomycetes</taxon>
        <taxon>Pleosporomycetidae</taxon>
        <taxon>Venturiales</taxon>
        <taxon>Sympoventuriaceae</taxon>
        <taxon>Verruconis</taxon>
    </lineage>
</organism>
<dbReference type="HOGENOM" id="CLU_006198_0_0_1"/>
<dbReference type="FunFam" id="1.10.20.10:FF:000072">
    <property type="entry name" value="Transcriptional activator spt7"/>
    <property type="match status" value="1"/>
</dbReference>
<dbReference type="PROSITE" id="PS00633">
    <property type="entry name" value="BROMODOMAIN_1"/>
    <property type="match status" value="1"/>
</dbReference>
<evidence type="ECO:0000259" key="8">
    <source>
        <dbReference type="PROSITE" id="PS50014"/>
    </source>
</evidence>
<dbReference type="GO" id="GO:0000124">
    <property type="term" value="C:SAGA complex"/>
    <property type="evidence" value="ECO:0007669"/>
    <property type="project" value="InterPro"/>
</dbReference>
<feature type="compositionally biased region" description="Polar residues" evidence="7">
    <location>
        <begin position="157"/>
        <end position="173"/>
    </location>
</feature>
<keyword evidence="2" id="KW-0805">Transcription regulation</keyword>
<dbReference type="Proteomes" id="UP000053259">
    <property type="component" value="Unassembled WGS sequence"/>
</dbReference>
<feature type="region of interest" description="Disordered" evidence="7">
    <location>
        <begin position="1031"/>
        <end position="1115"/>
    </location>
</feature>
<feature type="region of interest" description="Disordered" evidence="7">
    <location>
        <begin position="1"/>
        <end position="64"/>
    </location>
</feature>
<dbReference type="InParanoid" id="A0A0D2AP88"/>
<feature type="region of interest" description="Disordered" evidence="7">
    <location>
        <begin position="441"/>
        <end position="504"/>
    </location>
</feature>
<dbReference type="VEuPathDB" id="FungiDB:PV09_07674"/>
<evidence type="ECO:0000313" key="9">
    <source>
        <dbReference type="EMBL" id="KIW00934.1"/>
    </source>
</evidence>
<dbReference type="PROSITE" id="PS50014">
    <property type="entry name" value="BROMODOMAIN_2"/>
    <property type="match status" value="1"/>
</dbReference>
<dbReference type="EMBL" id="KN847559">
    <property type="protein sequence ID" value="KIW00934.1"/>
    <property type="molecule type" value="Genomic_DNA"/>
</dbReference>
<feature type="compositionally biased region" description="Low complexity" evidence="7">
    <location>
        <begin position="466"/>
        <end position="475"/>
    </location>
</feature>
<dbReference type="GO" id="GO:0006325">
    <property type="term" value="P:chromatin organization"/>
    <property type="evidence" value="ECO:0007669"/>
    <property type="project" value="UniProtKB-ARBA"/>
</dbReference>
<evidence type="ECO:0000256" key="1">
    <source>
        <dbReference type="ARBA" id="ARBA00004123"/>
    </source>
</evidence>
<dbReference type="GO" id="GO:0046695">
    <property type="term" value="C:SLIK (SAGA-like) complex"/>
    <property type="evidence" value="ECO:0007669"/>
    <property type="project" value="InterPro"/>
</dbReference>
<evidence type="ECO:0000256" key="6">
    <source>
        <dbReference type="PROSITE-ProRule" id="PRU00035"/>
    </source>
</evidence>
<feature type="region of interest" description="Disordered" evidence="7">
    <location>
        <begin position="156"/>
        <end position="201"/>
    </location>
</feature>
<dbReference type="Pfam" id="PF07524">
    <property type="entry name" value="Bromo_TP"/>
    <property type="match status" value="1"/>
</dbReference>
<evidence type="ECO:0000256" key="5">
    <source>
        <dbReference type="ARBA" id="ARBA00023242"/>
    </source>
</evidence>
<dbReference type="PANTHER" id="PTHR47343">
    <property type="entry name" value="TRANSCRIPTIONAL ACTIVATOR SPT7"/>
    <property type="match status" value="1"/>
</dbReference>
<gene>
    <name evidence="9" type="ORF">PV09_07674</name>
</gene>
<reference evidence="9 10" key="1">
    <citation type="submission" date="2015-01" db="EMBL/GenBank/DDBJ databases">
        <title>The Genome Sequence of Ochroconis gallopava CBS43764.</title>
        <authorList>
            <consortium name="The Broad Institute Genomics Platform"/>
            <person name="Cuomo C."/>
            <person name="de Hoog S."/>
            <person name="Gorbushina A."/>
            <person name="Stielow B."/>
            <person name="Teixiera M."/>
            <person name="Abouelleil A."/>
            <person name="Chapman S.B."/>
            <person name="Priest M."/>
            <person name="Young S.K."/>
            <person name="Wortman J."/>
            <person name="Nusbaum C."/>
            <person name="Birren B."/>
        </authorList>
    </citation>
    <scope>NUCLEOTIDE SEQUENCE [LARGE SCALE GENOMIC DNA]</scope>
    <source>
        <strain evidence="9 10">CBS 43764</strain>
    </source>
</reference>
<evidence type="ECO:0000256" key="7">
    <source>
        <dbReference type="SAM" id="MobiDB-lite"/>
    </source>
</evidence>
<dbReference type="AlphaFoldDB" id="A0A0D2AP88"/>
<evidence type="ECO:0000256" key="2">
    <source>
        <dbReference type="ARBA" id="ARBA00023015"/>
    </source>
</evidence>
<keyword evidence="10" id="KW-1185">Reference proteome</keyword>
<proteinExistence type="predicted"/>
<keyword evidence="3 6" id="KW-0103">Bromodomain</keyword>
<dbReference type="SMART" id="SM00297">
    <property type="entry name" value="BROMO"/>
    <property type="match status" value="1"/>
</dbReference>
<comment type="subcellular location">
    <subcellularLocation>
        <location evidence="1">Nucleus</location>
    </subcellularLocation>
</comment>
<name>A0A0D2AP88_9PEZI</name>
<feature type="compositionally biased region" description="Low complexity" evidence="7">
    <location>
        <begin position="180"/>
        <end position="190"/>
    </location>
</feature>
<feature type="compositionally biased region" description="Acidic residues" evidence="7">
    <location>
        <begin position="125"/>
        <end position="138"/>
    </location>
</feature>
<feature type="compositionally biased region" description="Polar residues" evidence="7">
    <location>
        <begin position="33"/>
        <end position="46"/>
    </location>
</feature>
<keyword evidence="4" id="KW-0804">Transcription</keyword>
<dbReference type="InterPro" id="IPR006565">
    <property type="entry name" value="BTP"/>
</dbReference>
<dbReference type="InterPro" id="IPR036427">
    <property type="entry name" value="Bromodomain-like_sf"/>
</dbReference>
<evidence type="ECO:0000256" key="4">
    <source>
        <dbReference type="ARBA" id="ARBA00023163"/>
    </source>
</evidence>
<evidence type="ECO:0000313" key="10">
    <source>
        <dbReference type="Proteomes" id="UP000053259"/>
    </source>
</evidence>
<dbReference type="OrthoDB" id="21449at2759"/>
<evidence type="ECO:0000256" key="3">
    <source>
        <dbReference type="ARBA" id="ARBA00023117"/>
    </source>
</evidence>
<dbReference type="FunCoup" id="A0A0D2AP88">
    <property type="interactions" value="405"/>
</dbReference>
<dbReference type="InterPro" id="IPR018359">
    <property type="entry name" value="Bromodomain_CS"/>
</dbReference>
<dbReference type="Pfam" id="PF00439">
    <property type="entry name" value="Bromodomain"/>
    <property type="match status" value="1"/>
</dbReference>
<protein>
    <recommendedName>
        <fullName evidence="8">Bromo domain-containing protein</fullName>
    </recommendedName>
</protein>
<dbReference type="InterPro" id="IPR037782">
    <property type="entry name" value="Spt7"/>
</dbReference>
<dbReference type="GeneID" id="27315647"/>
<dbReference type="GO" id="GO:0006357">
    <property type="term" value="P:regulation of transcription by RNA polymerase II"/>
    <property type="evidence" value="ECO:0007669"/>
    <property type="project" value="TreeGrafter"/>
</dbReference>
<dbReference type="GO" id="GO:0005198">
    <property type="term" value="F:structural molecule activity"/>
    <property type="evidence" value="ECO:0007669"/>
    <property type="project" value="TreeGrafter"/>
</dbReference>
<dbReference type="Gene3D" id="1.10.20.10">
    <property type="entry name" value="Histone, subunit A"/>
    <property type="match status" value="1"/>
</dbReference>
<dbReference type="PRINTS" id="PR00503">
    <property type="entry name" value="BROMODOMAIN"/>
</dbReference>
<keyword evidence="5" id="KW-0539">Nucleus</keyword>
<dbReference type="InterPro" id="IPR001487">
    <property type="entry name" value="Bromodomain"/>
</dbReference>
<feature type="region of interest" description="Disordered" evidence="7">
    <location>
        <begin position="619"/>
        <end position="647"/>
    </location>
</feature>
<feature type="compositionally biased region" description="Polar residues" evidence="7">
    <location>
        <begin position="96"/>
        <end position="111"/>
    </location>
</feature>
<sequence>MSRAHPPHSASQNPPRTARLSSHGAASRLRTPIMTNGNSTDNTSAVNGGGSTDVTAEEDLRAGEFRQRYRIAESRLMALLSAKEETQQMLRRASVQAVQDETGDATTTAASSLLVGSKKPARNIDEDDYGDDDEDEQEEHAIAKSHGVISASMGAVHTTQAHRSPTQFDSSRSLLDRTTSDAAKSSSDTAKQVEDDQQAAEEAAKRNFHLFFYTLENDRVAMLEQQKLDELDRQVEAEVSGQQNDAGNVGATSAAQAGSLSSSNLGASSLMLGNLLKRIDTKRGMVAANDAQLRRLIGEVRKNRSKWASEDKVNQEELYEPAEKVLQNLKAMTEYSTPFLQRVSKREAPDYYSVVKNPMDIGTMMKKLKTLQYKNRTEIVNDLNLIWNNCLAYNSDPNHPLRKKALYLQKKTDELVRHIPDVEVRDRAEVEAEERRNARLDAELDGIEDSDDEEPIMASRGRKAPSKSNKGSSNSRKAPQAKDGTPGAESKPLLHASGSSTNLKNQFLRTDSDVPMENGFSTPPPNRLTPLPNGIAGEAASQADLSEADIPGQLADMPMEASEDPEADDLEYRMWKQVTKKARATIAAQRNRLFRADRINAEEPALLRTKAGMRQWMRQQKKALGEEEESVDASSEERTKSGAPVSNETLVEAMEEENDTLLPDYYDPLSAIPDIAENLRWEDDSEGRAIMHSEETLRTLPRGSFTAPESLLTKKMDANMRQMQETRKVCAKIGIVKQMQLQTQMYSNQFQKYEPQPFVEQDVETTVVSDDGPFMAPWLCRAAFQRSIAKIFFHAGFEEFQPSALDSVTDIASSYFQNMVQCMASYVETSQLREKESRDFADTTIIPRPASFEENVLHALDEQGLDIEALESYVKDDVERLGTKLGVMHERMKAHLADLLRPALDPSQVGADGVGAFNDDSEQFASGDFAEDIGEDFFGFKELGLDSEFGMTTLSVPFHLLHSRLSSAYQSTNTSAVPTTGIIMEPPPPFEPVTIDSIQNEIGLVQDFLLAKLTSNNATVLIEDDELPLKQRFPKPRLPPTGKISSPRKRPLREQQQMAKKKRKLEEGREDVNGAVRQIVRPTGKLRLDMPPPTEPIADPEKDDDAPGMMSPESM</sequence>
<feature type="region of interest" description="Disordered" evidence="7">
    <location>
        <begin position="94"/>
        <end position="140"/>
    </location>
</feature>
<dbReference type="CDD" id="cd22927">
    <property type="entry name" value="HFD_SPT7"/>
    <property type="match status" value="1"/>
</dbReference>
<feature type="domain" description="Bromo" evidence="8">
    <location>
        <begin position="331"/>
        <end position="401"/>
    </location>
</feature>